<name>A0ABS7UMB7_9BACI</name>
<dbReference type="EMBL" id="JAIQUM010000003">
    <property type="protein sequence ID" value="MBZ5749080.1"/>
    <property type="molecule type" value="Genomic_DNA"/>
</dbReference>
<proteinExistence type="predicted"/>
<keyword evidence="1" id="KW-0812">Transmembrane</keyword>
<dbReference type="InterPro" id="IPR001173">
    <property type="entry name" value="Glyco_trans_2-like"/>
</dbReference>
<keyword evidence="4" id="KW-1185">Reference proteome</keyword>
<dbReference type="Gene3D" id="3.90.550.10">
    <property type="entry name" value="Spore Coat Polysaccharide Biosynthesis Protein SpsA, Chain A"/>
    <property type="match status" value="1"/>
</dbReference>
<accession>A0ABS7UMB7</accession>
<dbReference type="RefSeq" id="WP_224136520.1">
    <property type="nucleotide sequence ID" value="NZ_JAIQUM010000003.1"/>
</dbReference>
<dbReference type="PANTHER" id="PTHR43630">
    <property type="entry name" value="POLY-BETA-1,6-N-ACETYL-D-GLUCOSAMINE SYNTHASE"/>
    <property type="match status" value="1"/>
</dbReference>
<reference evidence="3" key="1">
    <citation type="submission" date="2024-05" db="EMBL/GenBank/DDBJ databases">
        <title>Metabacillus sp. nov., isolated from the rhizosphere soil of tomato plants.</title>
        <authorList>
            <person name="Ma R."/>
        </authorList>
    </citation>
    <scope>NUCLEOTIDE SEQUENCE</scope>
    <source>
        <strain evidence="3">DBTR6</strain>
    </source>
</reference>
<organism evidence="3 4">
    <name type="scientific">Metabacillus rhizolycopersici</name>
    <dbReference type="NCBI Taxonomy" id="2875709"/>
    <lineage>
        <taxon>Bacteria</taxon>
        <taxon>Bacillati</taxon>
        <taxon>Bacillota</taxon>
        <taxon>Bacilli</taxon>
        <taxon>Bacillales</taxon>
        <taxon>Bacillaceae</taxon>
        <taxon>Metabacillus</taxon>
    </lineage>
</organism>
<evidence type="ECO:0000313" key="3">
    <source>
        <dbReference type="EMBL" id="MBZ5749080.1"/>
    </source>
</evidence>
<sequence>MDSKQIVFSFLLVIRNEEKYINDLLLRVLNQDFPEEKYEIIVINGDSTDSTEQVVRKIMDEHPNRISYYENPKGILPTGWNIGITNSSGKYIIRVDGHTQIPTDFLTKYYDLIQRKPEMACVGGVIKTKGVGFWGEIIAHVYSHPFGVGNSLFRITKDKWEGEVDTVPYGAYKREIFKEVGLFNERLNRSEDLDMHARIRKAGGKFFLSSSIVSTYFSRSTLKAFTKKALADGKWTMIASSGTKGLFRFRHLVPIIVFMMGIMFTLGSFFSPLILKSFILLLAIYFTLIGIGSVSMVKKRKNIAYFFPTFLVFFLLHFIRGYGLLSGLTSKQYWKVKIGYEKRQKATSNNVL</sequence>
<dbReference type="PANTHER" id="PTHR43630:SF2">
    <property type="entry name" value="GLYCOSYLTRANSFERASE"/>
    <property type="match status" value="1"/>
</dbReference>
<feature type="transmembrane region" description="Helical" evidence="1">
    <location>
        <begin position="304"/>
        <end position="325"/>
    </location>
</feature>
<dbReference type="Proteomes" id="UP001165287">
    <property type="component" value="Unassembled WGS sequence"/>
</dbReference>
<feature type="transmembrane region" description="Helical" evidence="1">
    <location>
        <begin position="252"/>
        <end position="271"/>
    </location>
</feature>
<dbReference type="InterPro" id="IPR029044">
    <property type="entry name" value="Nucleotide-diphossugar_trans"/>
</dbReference>
<gene>
    <name evidence="3" type="ORF">K9V48_02215</name>
</gene>
<evidence type="ECO:0000259" key="2">
    <source>
        <dbReference type="Pfam" id="PF00535"/>
    </source>
</evidence>
<dbReference type="Pfam" id="PF00535">
    <property type="entry name" value="Glycos_transf_2"/>
    <property type="match status" value="1"/>
</dbReference>
<evidence type="ECO:0000256" key="1">
    <source>
        <dbReference type="SAM" id="Phobius"/>
    </source>
</evidence>
<feature type="domain" description="Glycosyltransferase 2-like" evidence="2">
    <location>
        <begin position="9"/>
        <end position="180"/>
    </location>
</feature>
<evidence type="ECO:0000313" key="4">
    <source>
        <dbReference type="Proteomes" id="UP001165287"/>
    </source>
</evidence>
<comment type="caution">
    <text evidence="3">The sequence shown here is derived from an EMBL/GenBank/DDBJ whole genome shotgun (WGS) entry which is preliminary data.</text>
</comment>
<keyword evidence="1" id="KW-0472">Membrane</keyword>
<keyword evidence="1" id="KW-1133">Transmembrane helix</keyword>
<dbReference type="CDD" id="cd02525">
    <property type="entry name" value="Succinoglycan_BP_ExoA"/>
    <property type="match status" value="1"/>
</dbReference>
<dbReference type="SUPFAM" id="SSF53448">
    <property type="entry name" value="Nucleotide-diphospho-sugar transferases"/>
    <property type="match status" value="1"/>
</dbReference>
<feature type="transmembrane region" description="Helical" evidence="1">
    <location>
        <begin position="277"/>
        <end position="297"/>
    </location>
</feature>
<protein>
    <submittedName>
        <fullName evidence="3">Glycosyltransferase family 2 protein</fullName>
    </submittedName>
</protein>